<dbReference type="InterPro" id="IPR014710">
    <property type="entry name" value="RmlC-like_jellyroll"/>
</dbReference>
<dbReference type="HOGENOM" id="CLU_085376_1_1_5"/>
<dbReference type="InterPro" id="IPR001387">
    <property type="entry name" value="Cro/C1-type_HTH"/>
</dbReference>
<dbReference type="InterPro" id="IPR011051">
    <property type="entry name" value="RmlC_Cupin_sf"/>
</dbReference>
<dbReference type="STRING" id="442562.Rumeso_03262"/>
<proteinExistence type="predicted"/>
<dbReference type="RefSeq" id="WP_037278047.1">
    <property type="nucleotide sequence ID" value="NZ_KK088553.1"/>
</dbReference>
<evidence type="ECO:0000256" key="1">
    <source>
        <dbReference type="ARBA" id="ARBA00023125"/>
    </source>
</evidence>
<dbReference type="CDD" id="cd00093">
    <property type="entry name" value="HTH_XRE"/>
    <property type="match status" value="1"/>
</dbReference>
<accession>A0A017HLD4</accession>
<dbReference type="AlphaFoldDB" id="A0A017HLD4"/>
<dbReference type="Pfam" id="PF07883">
    <property type="entry name" value="Cupin_2"/>
    <property type="match status" value="1"/>
</dbReference>
<dbReference type="GO" id="GO:0003700">
    <property type="term" value="F:DNA-binding transcription factor activity"/>
    <property type="evidence" value="ECO:0007669"/>
    <property type="project" value="TreeGrafter"/>
</dbReference>
<dbReference type="OrthoDB" id="9814751at2"/>
<dbReference type="Pfam" id="PF13560">
    <property type="entry name" value="HTH_31"/>
    <property type="match status" value="1"/>
</dbReference>
<dbReference type="Proteomes" id="UP000019666">
    <property type="component" value="Unassembled WGS sequence"/>
</dbReference>
<dbReference type="Gene3D" id="1.10.260.40">
    <property type="entry name" value="lambda repressor-like DNA-binding domains"/>
    <property type="match status" value="1"/>
</dbReference>
<dbReference type="SUPFAM" id="SSF51182">
    <property type="entry name" value="RmlC-like cupins"/>
    <property type="match status" value="1"/>
</dbReference>
<dbReference type="InterPro" id="IPR050807">
    <property type="entry name" value="TransReg_Diox_bact_type"/>
</dbReference>
<name>A0A017HLD4_9RHOB</name>
<dbReference type="PANTHER" id="PTHR46797">
    <property type="entry name" value="HTH-TYPE TRANSCRIPTIONAL REGULATOR"/>
    <property type="match status" value="1"/>
</dbReference>
<dbReference type="SMART" id="SM00530">
    <property type="entry name" value="HTH_XRE"/>
    <property type="match status" value="1"/>
</dbReference>
<dbReference type="PROSITE" id="PS50943">
    <property type="entry name" value="HTH_CROC1"/>
    <property type="match status" value="1"/>
</dbReference>
<dbReference type="SUPFAM" id="SSF47413">
    <property type="entry name" value="lambda repressor-like DNA-binding domains"/>
    <property type="match status" value="1"/>
</dbReference>
<dbReference type="CDD" id="cd02209">
    <property type="entry name" value="cupin_XRE_C"/>
    <property type="match status" value="1"/>
</dbReference>
<evidence type="ECO:0000313" key="3">
    <source>
        <dbReference type="EMBL" id="EYD75166.1"/>
    </source>
</evidence>
<keyword evidence="4" id="KW-1185">Reference proteome</keyword>
<dbReference type="GO" id="GO:0003677">
    <property type="term" value="F:DNA binding"/>
    <property type="evidence" value="ECO:0007669"/>
    <property type="project" value="UniProtKB-KW"/>
</dbReference>
<comment type="caution">
    <text evidence="3">The sequence shown here is derived from an EMBL/GenBank/DDBJ whole genome shotgun (WGS) entry which is preliminary data.</text>
</comment>
<dbReference type="Gene3D" id="2.60.120.10">
    <property type="entry name" value="Jelly Rolls"/>
    <property type="match status" value="1"/>
</dbReference>
<gene>
    <name evidence="3" type="ORF">Rumeso_03262</name>
</gene>
<dbReference type="GO" id="GO:0005829">
    <property type="term" value="C:cytosol"/>
    <property type="evidence" value="ECO:0007669"/>
    <property type="project" value="TreeGrafter"/>
</dbReference>
<dbReference type="EMBL" id="AOSK01000091">
    <property type="protein sequence ID" value="EYD75166.1"/>
    <property type="molecule type" value="Genomic_DNA"/>
</dbReference>
<evidence type="ECO:0000259" key="2">
    <source>
        <dbReference type="PROSITE" id="PS50943"/>
    </source>
</evidence>
<dbReference type="PANTHER" id="PTHR46797:SF2">
    <property type="entry name" value="TRANSCRIPTIONAL REGULATOR"/>
    <property type="match status" value="1"/>
</dbReference>
<reference evidence="3 4" key="1">
    <citation type="submission" date="2013-02" db="EMBL/GenBank/DDBJ databases">
        <authorList>
            <person name="Fiebig A."/>
            <person name="Goeker M."/>
            <person name="Klenk H.-P.P."/>
        </authorList>
    </citation>
    <scope>NUCLEOTIDE SEQUENCE [LARGE SCALE GENOMIC DNA]</scope>
    <source>
        <strain evidence="3 4">DSM 19309</strain>
    </source>
</reference>
<sequence length="184" mass="19821">MSRQIGEDIRALRRSRDLTLQALSSAIGRSVGWLSQIERGQTTPSVRDLGLLAEQLGIHISFFFRSSARDEGERGLIQRAPDRVPIGSMESGLSEELLSPKLGGGFEMIRSAFAPGASSDGPVSARGAEHGGVLLEGTLLLTIGEQEFRLAPGDSFQFAGQPYAWRNDGETPAIAVWIISPPVY</sequence>
<dbReference type="InterPro" id="IPR013096">
    <property type="entry name" value="Cupin_2"/>
</dbReference>
<keyword evidence="1" id="KW-0238">DNA-binding</keyword>
<feature type="domain" description="HTH cro/C1-type" evidence="2">
    <location>
        <begin position="9"/>
        <end position="63"/>
    </location>
</feature>
<evidence type="ECO:0000313" key="4">
    <source>
        <dbReference type="Proteomes" id="UP000019666"/>
    </source>
</evidence>
<protein>
    <submittedName>
        <fullName evidence="3">Putative transcriptional regulator</fullName>
    </submittedName>
</protein>
<dbReference type="PATRIC" id="fig|442562.3.peg.3208"/>
<organism evidence="3 4">
    <name type="scientific">Rubellimicrobium mesophilum DSM 19309</name>
    <dbReference type="NCBI Taxonomy" id="442562"/>
    <lineage>
        <taxon>Bacteria</taxon>
        <taxon>Pseudomonadati</taxon>
        <taxon>Pseudomonadota</taxon>
        <taxon>Alphaproteobacteria</taxon>
        <taxon>Rhodobacterales</taxon>
        <taxon>Roseobacteraceae</taxon>
        <taxon>Rubellimicrobium</taxon>
    </lineage>
</organism>
<dbReference type="InterPro" id="IPR010982">
    <property type="entry name" value="Lambda_DNA-bd_dom_sf"/>
</dbReference>